<organism evidence="1">
    <name type="scientific">marine sediment metagenome</name>
    <dbReference type="NCBI Taxonomy" id="412755"/>
    <lineage>
        <taxon>unclassified sequences</taxon>
        <taxon>metagenomes</taxon>
        <taxon>ecological metagenomes</taxon>
    </lineage>
</organism>
<protein>
    <submittedName>
        <fullName evidence="1">Uncharacterized protein</fullName>
    </submittedName>
</protein>
<gene>
    <name evidence="1" type="ORF">LCGC14_0443970</name>
</gene>
<proteinExistence type="predicted"/>
<name>A0A0F9VTL1_9ZZZZ</name>
<sequence length="84" mass="9754">MGQLTLVHCLICGEAQPYPWKKEDRATHLATHLIDSFMKALWERNPGDSIEEVTQIGKDCVPGSISDEWKKTREDWDVDYYEEV</sequence>
<accession>A0A0F9VTL1</accession>
<comment type="caution">
    <text evidence="1">The sequence shown here is derived from an EMBL/GenBank/DDBJ whole genome shotgun (WGS) entry which is preliminary data.</text>
</comment>
<reference evidence="1" key="1">
    <citation type="journal article" date="2015" name="Nature">
        <title>Complex archaea that bridge the gap between prokaryotes and eukaryotes.</title>
        <authorList>
            <person name="Spang A."/>
            <person name="Saw J.H."/>
            <person name="Jorgensen S.L."/>
            <person name="Zaremba-Niedzwiedzka K."/>
            <person name="Martijn J."/>
            <person name="Lind A.E."/>
            <person name="van Eijk R."/>
            <person name="Schleper C."/>
            <person name="Guy L."/>
            <person name="Ettema T.J."/>
        </authorList>
    </citation>
    <scope>NUCLEOTIDE SEQUENCE</scope>
</reference>
<evidence type="ECO:0000313" key="1">
    <source>
        <dbReference type="EMBL" id="KKN69108.1"/>
    </source>
</evidence>
<dbReference type="AlphaFoldDB" id="A0A0F9VTL1"/>
<dbReference type="EMBL" id="LAZR01000432">
    <property type="protein sequence ID" value="KKN69108.1"/>
    <property type="molecule type" value="Genomic_DNA"/>
</dbReference>